<comment type="caution">
    <text evidence="1">The sequence shown here is derived from an EMBL/GenBank/DDBJ whole genome shotgun (WGS) entry which is preliminary data.</text>
</comment>
<dbReference type="RefSeq" id="WP_068758347.1">
    <property type="nucleotide sequence ID" value="NZ_KQ950186.1"/>
</dbReference>
<dbReference type="PATRIC" id="fig|665004.4.peg.3707"/>
<dbReference type="InterPro" id="IPR050155">
    <property type="entry name" value="HAD-like_hydrolase_sf"/>
</dbReference>
<sequence>MKEPPISRLVLWNIDLTLLDVAQVTREAYAEAFEKVTGVPLVYLAPVAGRTDSELFFDFLARNDVDDADESLLPRFTEELGAAFARRGDQLADRGRMMPGAAEALDAVMRLPDTVQTVVTGAIRASAKAKLAAFGLDSRLDLSIGGYGSENYPKASLIQFTRMRAEEAYGRAFPESQTVYITESARDVEAARIGRVTPIAVVSGSSTESQLRAAGAEHVLADLTDPAAVVAAVRAATDGD</sequence>
<dbReference type="Proteomes" id="UP000074382">
    <property type="component" value="Unassembled WGS sequence"/>
</dbReference>
<proteinExistence type="predicted"/>
<dbReference type="Gene3D" id="3.40.50.1000">
    <property type="entry name" value="HAD superfamily/HAD-like"/>
    <property type="match status" value="1"/>
</dbReference>
<dbReference type="InterPro" id="IPR023198">
    <property type="entry name" value="PGP-like_dom2"/>
</dbReference>
<dbReference type="Pfam" id="PF12710">
    <property type="entry name" value="HAD"/>
    <property type="match status" value="1"/>
</dbReference>
<organism evidence="1 2">
    <name type="scientific">Thermobifida cellulosilytica TB100</name>
    <dbReference type="NCBI Taxonomy" id="665004"/>
    <lineage>
        <taxon>Bacteria</taxon>
        <taxon>Bacillati</taxon>
        <taxon>Actinomycetota</taxon>
        <taxon>Actinomycetes</taxon>
        <taxon>Streptosporangiales</taxon>
        <taxon>Nocardiopsidaceae</taxon>
        <taxon>Thermobifida</taxon>
    </lineage>
</organism>
<accession>A0A147KE07</accession>
<dbReference type="GO" id="GO:0006281">
    <property type="term" value="P:DNA repair"/>
    <property type="evidence" value="ECO:0007669"/>
    <property type="project" value="TreeGrafter"/>
</dbReference>
<keyword evidence="2" id="KW-1185">Reference proteome</keyword>
<dbReference type="OrthoDB" id="9781769at2"/>
<reference evidence="2" key="1">
    <citation type="journal article" date="2017" name="Acta Aliment.">
        <title>Plant polysaccharide degrading enzyme system of Thermpbifida cellulosilytica TB100 revealed by de novo genome project data.</title>
        <authorList>
            <person name="Toth A."/>
            <person name="Baka E."/>
            <person name="Luzics S."/>
            <person name="Bata-Vidacs I."/>
            <person name="Nagy I."/>
            <person name="Balint B."/>
            <person name="Herceg R."/>
            <person name="Olasz F."/>
            <person name="Wilk T."/>
            <person name="Nagy T."/>
            <person name="Kriszt B."/>
            <person name="Nagy I."/>
            <person name="Kukolya J."/>
        </authorList>
    </citation>
    <scope>NUCLEOTIDE SEQUENCE [LARGE SCALE GENOMIC DNA]</scope>
    <source>
        <strain evidence="2">TB100</strain>
    </source>
</reference>
<dbReference type="SUPFAM" id="SSF56784">
    <property type="entry name" value="HAD-like"/>
    <property type="match status" value="1"/>
</dbReference>
<protein>
    <submittedName>
        <fullName evidence="1">Phosphatase</fullName>
    </submittedName>
</protein>
<evidence type="ECO:0000313" key="1">
    <source>
        <dbReference type="EMBL" id="KUP95510.1"/>
    </source>
</evidence>
<dbReference type="PANTHER" id="PTHR43434:SF1">
    <property type="entry name" value="PHOSPHOGLYCOLATE PHOSPHATASE"/>
    <property type="match status" value="1"/>
</dbReference>
<dbReference type="STRING" id="665004.AC529_17165"/>
<gene>
    <name evidence="1" type="ORF">AC529_17165</name>
</gene>
<dbReference type="GO" id="GO:0008967">
    <property type="term" value="F:phosphoglycolate phosphatase activity"/>
    <property type="evidence" value="ECO:0007669"/>
    <property type="project" value="TreeGrafter"/>
</dbReference>
<dbReference type="Gene3D" id="1.10.150.240">
    <property type="entry name" value="Putative phosphatase, domain 2"/>
    <property type="match status" value="1"/>
</dbReference>
<evidence type="ECO:0000313" key="2">
    <source>
        <dbReference type="Proteomes" id="UP000074382"/>
    </source>
</evidence>
<dbReference type="AlphaFoldDB" id="A0A147KE07"/>
<dbReference type="EMBL" id="LGEM01000122">
    <property type="protein sequence ID" value="KUP95510.1"/>
    <property type="molecule type" value="Genomic_DNA"/>
</dbReference>
<dbReference type="InterPro" id="IPR036412">
    <property type="entry name" value="HAD-like_sf"/>
</dbReference>
<dbReference type="PANTHER" id="PTHR43434">
    <property type="entry name" value="PHOSPHOGLYCOLATE PHOSPHATASE"/>
    <property type="match status" value="1"/>
</dbReference>
<name>A0A147KE07_THECS</name>
<dbReference type="InterPro" id="IPR023214">
    <property type="entry name" value="HAD_sf"/>
</dbReference>